<organism evidence="2">
    <name type="scientific">Prevotella sp. GTC17254</name>
    <dbReference type="NCBI Taxonomy" id="3236794"/>
    <lineage>
        <taxon>Bacteria</taxon>
        <taxon>Pseudomonadati</taxon>
        <taxon>Bacteroidota</taxon>
        <taxon>Bacteroidia</taxon>
        <taxon>Bacteroidales</taxon>
        <taxon>Prevotellaceae</taxon>
        <taxon>Prevotella</taxon>
    </lineage>
</organism>
<protein>
    <submittedName>
        <fullName evidence="2">RluA family pseudouridine synthase</fullName>
    </submittedName>
</protein>
<dbReference type="GO" id="GO:0140098">
    <property type="term" value="F:catalytic activity, acting on RNA"/>
    <property type="evidence" value="ECO:0007669"/>
    <property type="project" value="UniProtKB-ARBA"/>
</dbReference>
<gene>
    <name evidence="2" type="ORF">GTC17254_17250</name>
</gene>
<evidence type="ECO:0000313" key="2">
    <source>
        <dbReference type="EMBL" id="BFO74128.1"/>
    </source>
</evidence>
<dbReference type="GO" id="GO:0003723">
    <property type="term" value="F:RNA binding"/>
    <property type="evidence" value="ECO:0007669"/>
    <property type="project" value="InterPro"/>
</dbReference>
<dbReference type="Pfam" id="PF00849">
    <property type="entry name" value="PseudoU_synth_2"/>
    <property type="match status" value="1"/>
</dbReference>
<dbReference type="SUPFAM" id="SSF55120">
    <property type="entry name" value="Pseudouridine synthase"/>
    <property type="match status" value="1"/>
</dbReference>
<dbReference type="PANTHER" id="PTHR21600">
    <property type="entry name" value="MITOCHONDRIAL RNA PSEUDOURIDINE SYNTHASE"/>
    <property type="match status" value="1"/>
</dbReference>
<dbReference type="InterPro" id="IPR050188">
    <property type="entry name" value="RluA_PseudoU_synthase"/>
</dbReference>
<dbReference type="InterPro" id="IPR006224">
    <property type="entry name" value="PsdUridine_synth_RluA-like_CS"/>
</dbReference>
<feature type="domain" description="Pseudouridine synthase RsuA/RluA-like" evidence="1">
    <location>
        <begin position="341"/>
        <end position="490"/>
    </location>
</feature>
<accession>A0AB33IX31</accession>
<dbReference type="PANTHER" id="PTHR21600:SF89">
    <property type="entry name" value="RIBOSOMAL LARGE SUBUNIT PSEUDOURIDINE SYNTHASE A"/>
    <property type="match status" value="1"/>
</dbReference>
<sequence length="539" mass="61478">MVFHRLTDSTEHPLRFNNPFYYQPHPLCLTAAGQLMARLAATASTPFGQEIAAGKMFGVLIVALENGEMGYLQAYSGQICGRSDWDDYVPAVFDYLQPDGYFKTHEQQISAINDEIVQLESSTSYRQRQQDLASIRAEGQTAITAQRCLMEQSKRRRDALRKSGQNFDETALIRESQFQKAELRRIKQYFAQKEQHICDEIGDFENRIQTLKTQRHQMSDALQTWLFSHFSLLNAHGETRDLLDIFAPTAAGIPPSGSGECCEPRLLQYAYQHRMRPLQMAMFWWGASPKQELRRHGRFYPACNGKCKPILEWMLQGLDVETNPLDADTHDELRTIDEGEHYVVVDKPAGMLSVPGKSKRESAASILSARYPEADGPMMVHRLDMATSGLLIAALDMPTYVYLQRLFATHRIQKRYMALLDGEAEGPTDGTIELPLAPDIMDRPRQKVDREHGRRAVTRYHIIERKDGKTRIALFPETGRTHQLRVHCAHPDGLNCPIVGDELYGKRADRMYLHAEEIKIAPDEAYPWGAMKWVCEADF</sequence>
<reference evidence="2" key="1">
    <citation type="submission" date="2024-07" db="EMBL/GenBank/DDBJ databases">
        <title>Complete genome sequence of Prevotella sp. YM-2024 GTC17254.</title>
        <authorList>
            <person name="Hayashi M."/>
            <person name="Muto Y."/>
            <person name="Tanaka K."/>
            <person name="Niwa H."/>
        </authorList>
    </citation>
    <scope>NUCLEOTIDE SEQUENCE</scope>
    <source>
        <strain evidence="2">GTC17254</strain>
    </source>
</reference>
<proteinExistence type="predicted"/>
<dbReference type="InterPro" id="IPR020103">
    <property type="entry name" value="PsdUridine_synth_cat_dom_sf"/>
</dbReference>
<dbReference type="GO" id="GO:0009982">
    <property type="term" value="F:pseudouridine synthase activity"/>
    <property type="evidence" value="ECO:0007669"/>
    <property type="project" value="InterPro"/>
</dbReference>
<dbReference type="InterPro" id="IPR006145">
    <property type="entry name" value="PsdUridine_synth_RsuA/RluA"/>
</dbReference>
<name>A0AB33IX31_9BACT</name>
<evidence type="ECO:0000259" key="1">
    <source>
        <dbReference type="Pfam" id="PF00849"/>
    </source>
</evidence>
<dbReference type="CDD" id="cd02869">
    <property type="entry name" value="PseudoU_synth_RluA_like"/>
    <property type="match status" value="1"/>
</dbReference>
<dbReference type="AlphaFoldDB" id="A0AB33IX31"/>
<dbReference type="PROSITE" id="PS01129">
    <property type="entry name" value="PSI_RLU"/>
    <property type="match status" value="1"/>
</dbReference>
<dbReference type="GO" id="GO:0000455">
    <property type="term" value="P:enzyme-directed rRNA pseudouridine synthesis"/>
    <property type="evidence" value="ECO:0007669"/>
    <property type="project" value="TreeGrafter"/>
</dbReference>
<dbReference type="EMBL" id="AP035786">
    <property type="protein sequence ID" value="BFO74128.1"/>
    <property type="molecule type" value="Genomic_DNA"/>
</dbReference>
<dbReference type="Gene3D" id="3.30.2350.10">
    <property type="entry name" value="Pseudouridine synthase"/>
    <property type="match status" value="1"/>
</dbReference>